<name>A0ABM8D4E2_9NOCA</name>
<proteinExistence type="predicted"/>
<evidence type="ECO:0008006" key="4">
    <source>
        <dbReference type="Google" id="ProtNLM"/>
    </source>
</evidence>
<feature type="transmembrane region" description="Helical" evidence="1">
    <location>
        <begin position="267"/>
        <end position="287"/>
    </location>
</feature>
<accession>A0ABM8D4E2</accession>
<dbReference type="Proteomes" id="UP001317870">
    <property type="component" value="Chromosome"/>
</dbReference>
<feature type="transmembrane region" description="Helical" evidence="1">
    <location>
        <begin position="173"/>
        <end position="198"/>
    </location>
</feature>
<sequence length="299" mass="30417">MTSPIPRGPHLSDDQLVGGRDDAAATHLSACPDCQTRAEGWQNVAVAARQVSVESAGVFRTPSFDALLGDALGMPWSTPKQARALGWRAALTVAAALVRAQVRLLPRALLVLSVLGFVGCVVVAVLTKRSESAPTVFGLAVTLVFQVGTLTACRSRSDPRLELFSTLPIAPAVVFASRLALVLLADTALALLTSVVASELGAASDVSAMIAGWLGPALFASAVGVVCAVWRSAQIGAVAGAGVWLLGAAASSDAGPAHRIGALIEPLWSTSAASLVLAALLLVVAAAGMSRPRYDAVAG</sequence>
<dbReference type="RefSeq" id="WP_281875326.1">
    <property type="nucleotide sequence ID" value="NZ_AP026976.1"/>
</dbReference>
<feature type="transmembrane region" description="Helical" evidence="1">
    <location>
        <begin position="133"/>
        <end position="153"/>
    </location>
</feature>
<evidence type="ECO:0000313" key="2">
    <source>
        <dbReference type="EMBL" id="BDU02271.1"/>
    </source>
</evidence>
<keyword evidence="1" id="KW-1133">Transmembrane helix</keyword>
<feature type="transmembrane region" description="Helical" evidence="1">
    <location>
        <begin position="237"/>
        <end position="255"/>
    </location>
</feature>
<gene>
    <name evidence="2" type="ORF">IFM12276_52990</name>
</gene>
<keyword evidence="1" id="KW-0812">Transmembrane</keyword>
<feature type="transmembrane region" description="Helical" evidence="1">
    <location>
        <begin position="108"/>
        <end position="127"/>
    </location>
</feature>
<reference evidence="2 3" key="1">
    <citation type="submission" date="2022-11" db="EMBL/GenBank/DDBJ databases">
        <title>Genome Sequencing of Nocardia sp. ON39_IFM12276 and assembly.</title>
        <authorList>
            <person name="Shimojima M."/>
            <person name="Toyokawa M."/>
            <person name="Uesaka K."/>
        </authorList>
    </citation>
    <scope>NUCLEOTIDE SEQUENCE [LARGE SCALE GENOMIC DNA]</scope>
    <source>
        <strain evidence="2 3">IFM 12276</strain>
    </source>
</reference>
<keyword evidence="1" id="KW-0472">Membrane</keyword>
<keyword evidence="3" id="KW-1185">Reference proteome</keyword>
<dbReference type="EMBL" id="AP026978">
    <property type="protein sequence ID" value="BDU02271.1"/>
    <property type="molecule type" value="Genomic_DNA"/>
</dbReference>
<evidence type="ECO:0000313" key="3">
    <source>
        <dbReference type="Proteomes" id="UP001317870"/>
    </source>
</evidence>
<protein>
    <recommendedName>
        <fullName evidence="4">Zinc-finger domain-containing protein</fullName>
    </recommendedName>
</protein>
<feature type="transmembrane region" description="Helical" evidence="1">
    <location>
        <begin position="210"/>
        <end position="230"/>
    </location>
</feature>
<evidence type="ECO:0000256" key="1">
    <source>
        <dbReference type="SAM" id="Phobius"/>
    </source>
</evidence>
<organism evidence="2 3">
    <name type="scientific">Nocardia sputorum</name>
    <dbReference type="NCBI Taxonomy" id="2984338"/>
    <lineage>
        <taxon>Bacteria</taxon>
        <taxon>Bacillati</taxon>
        <taxon>Actinomycetota</taxon>
        <taxon>Actinomycetes</taxon>
        <taxon>Mycobacteriales</taxon>
        <taxon>Nocardiaceae</taxon>
        <taxon>Nocardia</taxon>
    </lineage>
</organism>